<sequence>MIVIYPQHKTHTNSGIGNIVSCVMISSNFGTLI</sequence>
<gene>
    <name evidence="2" type="primary">6046901</name>
    <name evidence="1" type="ORF">CpipJ_CPIJ013696</name>
</gene>
<proteinExistence type="predicted"/>
<dbReference type="VEuPathDB" id="VectorBase:CPIJ013696"/>
<protein>
    <submittedName>
        <fullName evidence="1 2">Uncharacterized protein</fullName>
    </submittedName>
</protein>
<evidence type="ECO:0000313" key="2">
    <source>
        <dbReference type="EnsemblMetazoa" id="CPIJ013696-PA"/>
    </source>
</evidence>
<keyword evidence="3" id="KW-1185">Reference proteome</keyword>
<dbReference type="HOGENOM" id="CLU_3385272_0_0_1"/>
<dbReference type="InParanoid" id="B0X307"/>
<accession>B0X307</accession>
<evidence type="ECO:0000313" key="3">
    <source>
        <dbReference type="Proteomes" id="UP000002320"/>
    </source>
</evidence>
<dbReference type="KEGG" id="cqu:CpipJ_CPIJ013696"/>
<name>B0X307_CULQU</name>
<dbReference type="Proteomes" id="UP000002320">
    <property type="component" value="Unassembled WGS sequence"/>
</dbReference>
<organism>
    <name type="scientific">Culex quinquefasciatus</name>
    <name type="common">Southern house mosquito</name>
    <name type="synonym">Culex pungens</name>
    <dbReference type="NCBI Taxonomy" id="7176"/>
    <lineage>
        <taxon>Eukaryota</taxon>
        <taxon>Metazoa</taxon>
        <taxon>Ecdysozoa</taxon>
        <taxon>Arthropoda</taxon>
        <taxon>Hexapoda</taxon>
        <taxon>Insecta</taxon>
        <taxon>Pterygota</taxon>
        <taxon>Neoptera</taxon>
        <taxon>Endopterygota</taxon>
        <taxon>Diptera</taxon>
        <taxon>Nematocera</taxon>
        <taxon>Culicoidea</taxon>
        <taxon>Culicidae</taxon>
        <taxon>Culicinae</taxon>
        <taxon>Culicini</taxon>
        <taxon>Culex</taxon>
        <taxon>Culex</taxon>
    </lineage>
</organism>
<dbReference type="AlphaFoldDB" id="B0X307"/>
<reference evidence="1" key="1">
    <citation type="submission" date="2007-03" db="EMBL/GenBank/DDBJ databases">
        <title>Annotation of Culex pipiens quinquefasciatus.</title>
        <authorList>
            <consortium name="The Broad Institute Genome Sequencing Platform"/>
            <person name="Atkinson P.W."/>
            <person name="Hemingway J."/>
            <person name="Christensen B.M."/>
            <person name="Higgs S."/>
            <person name="Kodira C."/>
            <person name="Hannick L."/>
            <person name="Megy K."/>
            <person name="O'Leary S."/>
            <person name="Pearson M."/>
            <person name="Haas B.J."/>
            <person name="Mauceli E."/>
            <person name="Wortman J.R."/>
            <person name="Lee N.H."/>
            <person name="Guigo R."/>
            <person name="Stanke M."/>
            <person name="Alvarado L."/>
            <person name="Amedeo P."/>
            <person name="Antoine C.H."/>
            <person name="Arensburger P."/>
            <person name="Bidwell S.L."/>
            <person name="Crawford M."/>
            <person name="Camaro F."/>
            <person name="Devon K."/>
            <person name="Engels R."/>
            <person name="Hammond M."/>
            <person name="Howarth C."/>
            <person name="Koehrsen M."/>
            <person name="Lawson D."/>
            <person name="Montgomery P."/>
            <person name="Nene V."/>
            <person name="Nusbaum C."/>
            <person name="Puiu D."/>
            <person name="Romero-Severson J."/>
            <person name="Severson D.W."/>
            <person name="Shumway M."/>
            <person name="Sisk P."/>
            <person name="Stolte C."/>
            <person name="Zeng Q."/>
            <person name="Eisenstadt E."/>
            <person name="Fraser-Liggett C."/>
            <person name="Strausberg R."/>
            <person name="Galagan J."/>
            <person name="Birren B."/>
            <person name="Collins F.H."/>
        </authorList>
    </citation>
    <scope>NUCLEOTIDE SEQUENCE [LARGE SCALE GENOMIC DNA]</scope>
    <source>
        <strain evidence="1">JHB</strain>
    </source>
</reference>
<dbReference type="EMBL" id="DS232304">
    <property type="protein sequence ID" value="EDS39509.1"/>
    <property type="molecule type" value="Genomic_DNA"/>
</dbReference>
<dbReference type="EnsemblMetazoa" id="CPIJ013696-RA">
    <property type="protein sequence ID" value="CPIJ013696-PA"/>
    <property type="gene ID" value="CPIJ013696"/>
</dbReference>
<reference evidence="2" key="2">
    <citation type="submission" date="2020-05" db="UniProtKB">
        <authorList>
            <consortium name="EnsemblMetazoa"/>
        </authorList>
    </citation>
    <scope>IDENTIFICATION</scope>
    <source>
        <strain evidence="2">JHB</strain>
    </source>
</reference>
<evidence type="ECO:0000313" key="1">
    <source>
        <dbReference type="EMBL" id="EDS39509.1"/>
    </source>
</evidence>